<evidence type="ECO:0008006" key="6">
    <source>
        <dbReference type="Google" id="ProtNLM"/>
    </source>
</evidence>
<evidence type="ECO:0000256" key="3">
    <source>
        <dbReference type="SAM" id="MobiDB-lite"/>
    </source>
</evidence>
<dbReference type="SMART" id="SM00365">
    <property type="entry name" value="LRR_SD22"/>
    <property type="match status" value="8"/>
</dbReference>
<keyword evidence="1" id="KW-0433">Leucine-rich repeat</keyword>
<sequence>MDQSTTRLPRSSGIPRLSKLPIPQKQSFSGFDSGKSIPTRKALPQKVTPEVQHNPAFAEPAEKTINRPQRAEPRLPVVPVEPSDTENTDPPYTPRTFSRKSRPSLSDRTIETLSQIPPSPSPGRRKSSFFTSESPAVTSSRPGSSLSRSRPGTSSGQYRALNSGFPTPRPQSPTKRPLVPSTGNQILNGTPSKRAVSSHVQSTMPQTQRYGNADSTPSKSKSSVPTNGTMTQKEFNGVRPVGGSRTLAARPFKQRPSAQDAFAEAPPKIGGVFGVKPVAEKRKPSSSSSAAPGEGASLKSPTSKKSSRTPSKPVEPASSRSEAPDATNSPKSSVALREQIAKAKAARRVASQSSSKSFANPEQGTGDFPDLELGSSNKLVLRKRIASARSDGRLNIAAQGLKEIPKEVMNMYNIDLGNADDGAWYESVDLVRLNAADNEFEHLQEEFFPDEAADAHTMDEDYQGNIFGGLETLDLHGNRLKTLPIGFRRLEHLVVLNLSKNSLNNSCLEYISQIPALRELRLAENALDGTLDSQLINLTKLEVLDIQDNTLSALPGNLDGLSNLRVLQITGNRLTSLPLESFINLPLVELDAARNRLSGSLFPSSIDRMHQLKSLDVTSNALTSLTSSGVIHFPALQSLNVAENRLTELPNISEWTNLLSLTAGGNKLSSFPEGITSLQKLKSADFSMNNIKKMDECFGLMESLTALRVANNPLRERKFLTMETGEMKRELLSRVLPTAPADADAEDEINRDGTNPATDGNARPNGLWPVKSGGTVDRSSTNLNAIELSDLEPLVQYAEIKSLILHNNLLLRIPHAIVVVAHSLTLLDLSHNKLSNNNYLGNVLSLPNLKVLDLSFNSITSLNPLLGFISAPKLTELNVSRNRLTGLPILRNSFPSLTSLFASDNKISELQVEAVRGLQVLDVTGNELAHLEPKLGLLGTEGLRTFLVGGNIFRVPRRDVVEKGTGAVLTYLRGRIPEEELESLD</sequence>
<dbReference type="SMART" id="SM00364">
    <property type="entry name" value="LRR_BAC"/>
    <property type="match status" value="9"/>
</dbReference>
<evidence type="ECO:0000313" key="4">
    <source>
        <dbReference type="EMBL" id="KAK0508552.1"/>
    </source>
</evidence>
<dbReference type="GO" id="GO:0005737">
    <property type="term" value="C:cytoplasm"/>
    <property type="evidence" value="ECO:0007669"/>
    <property type="project" value="TreeGrafter"/>
</dbReference>
<organism evidence="4 5">
    <name type="scientific">Cladonia borealis</name>
    <dbReference type="NCBI Taxonomy" id="184061"/>
    <lineage>
        <taxon>Eukaryota</taxon>
        <taxon>Fungi</taxon>
        <taxon>Dikarya</taxon>
        <taxon>Ascomycota</taxon>
        <taxon>Pezizomycotina</taxon>
        <taxon>Lecanoromycetes</taxon>
        <taxon>OSLEUM clade</taxon>
        <taxon>Lecanoromycetidae</taxon>
        <taxon>Lecanorales</taxon>
        <taxon>Lecanorineae</taxon>
        <taxon>Cladoniaceae</taxon>
        <taxon>Cladonia</taxon>
    </lineage>
</organism>
<evidence type="ECO:0000256" key="2">
    <source>
        <dbReference type="ARBA" id="ARBA00022737"/>
    </source>
</evidence>
<feature type="compositionally biased region" description="Polar residues" evidence="3">
    <location>
        <begin position="318"/>
        <end position="332"/>
    </location>
</feature>
<dbReference type="PRINTS" id="PR00019">
    <property type="entry name" value="LEURICHRPT"/>
</dbReference>
<dbReference type="InterPro" id="IPR032675">
    <property type="entry name" value="LRR_dom_sf"/>
</dbReference>
<evidence type="ECO:0000313" key="5">
    <source>
        <dbReference type="Proteomes" id="UP001166286"/>
    </source>
</evidence>
<comment type="caution">
    <text evidence="4">The sequence shown here is derived from an EMBL/GenBank/DDBJ whole genome shotgun (WGS) entry which is preliminary data.</text>
</comment>
<dbReference type="Pfam" id="PF13855">
    <property type="entry name" value="LRR_8"/>
    <property type="match status" value="1"/>
</dbReference>
<feature type="compositionally biased region" description="Low complexity" evidence="3">
    <location>
        <begin position="285"/>
        <end position="312"/>
    </location>
</feature>
<keyword evidence="5" id="KW-1185">Reference proteome</keyword>
<dbReference type="PANTHER" id="PTHR48051:SF1">
    <property type="entry name" value="RAS SUPPRESSOR PROTEIN 1"/>
    <property type="match status" value="1"/>
</dbReference>
<dbReference type="Pfam" id="PF13516">
    <property type="entry name" value="LRR_6"/>
    <property type="match status" value="1"/>
</dbReference>
<keyword evidence="2" id="KW-0677">Repeat</keyword>
<reference evidence="4" key="1">
    <citation type="submission" date="2023-03" db="EMBL/GenBank/DDBJ databases">
        <title>Complete genome of Cladonia borealis.</title>
        <authorList>
            <person name="Park H."/>
        </authorList>
    </citation>
    <scope>NUCLEOTIDE SEQUENCE</scope>
    <source>
        <strain evidence="4">ANT050790</strain>
    </source>
</reference>
<dbReference type="PROSITE" id="PS51450">
    <property type="entry name" value="LRR"/>
    <property type="match status" value="5"/>
</dbReference>
<feature type="compositionally biased region" description="Polar residues" evidence="3">
    <location>
        <begin position="103"/>
        <end position="116"/>
    </location>
</feature>
<accession>A0AA39QST6</accession>
<feature type="compositionally biased region" description="Polar residues" evidence="3">
    <location>
        <begin position="350"/>
        <end position="363"/>
    </location>
</feature>
<feature type="compositionally biased region" description="Polar residues" evidence="3">
    <location>
        <begin position="181"/>
        <end position="191"/>
    </location>
</feature>
<dbReference type="SUPFAM" id="SSF52047">
    <property type="entry name" value="RNI-like"/>
    <property type="match status" value="1"/>
</dbReference>
<dbReference type="Pfam" id="PF00560">
    <property type="entry name" value="LRR_1"/>
    <property type="match status" value="1"/>
</dbReference>
<dbReference type="InterPro" id="IPR003591">
    <property type="entry name" value="Leu-rich_rpt_typical-subtyp"/>
</dbReference>
<dbReference type="PANTHER" id="PTHR48051">
    <property type="match status" value="1"/>
</dbReference>
<feature type="compositionally biased region" description="Basic and acidic residues" evidence="3">
    <location>
        <begin position="60"/>
        <end position="73"/>
    </location>
</feature>
<dbReference type="AlphaFoldDB" id="A0AA39QST6"/>
<dbReference type="Proteomes" id="UP001166286">
    <property type="component" value="Unassembled WGS sequence"/>
</dbReference>
<dbReference type="InterPro" id="IPR001611">
    <property type="entry name" value="Leu-rich_rpt"/>
</dbReference>
<gene>
    <name evidence="4" type="ORF">JMJ35_008828</name>
</gene>
<feature type="compositionally biased region" description="Low complexity" evidence="3">
    <location>
        <begin position="215"/>
        <end position="226"/>
    </location>
</feature>
<name>A0AA39QST6_9LECA</name>
<feature type="region of interest" description="Disordered" evidence="3">
    <location>
        <begin position="1"/>
        <end position="373"/>
    </location>
</feature>
<proteinExistence type="predicted"/>
<dbReference type="InterPro" id="IPR050216">
    <property type="entry name" value="LRR_domain-containing"/>
</dbReference>
<dbReference type="SMART" id="SM00369">
    <property type="entry name" value="LRR_TYP"/>
    <property type="match status" value="10"/>
</dbReference>
<evidence type="ECO:0000256" key="1">
    <source>
        <dbReference type="ARBA" id="ARBA00022614"/>
    </source>
</evidence>
<dbReference type="EMBL" id="JAFEKC020000020">
    <property type="protein sequence ID" value="KAK0508552.1"/>
    <property type="molecule type" value="Genomic_DNA"/>
</dbReference>
<feature type="region of interest" description="Disordered" evidence="3">
    <location>
        <begin position="742"/>
        <end position="774"/>
    </location>
</feature>
<protein>
    <recommendedName>
        <fullName evidence="6">L domain-like protein</fullName>
    </recommendedName>
</protein>
<feature type="compositionally biased region" description="Low complexity" evidence="3">
    <location>
        <begin position="138"/>
        <end position="156"/>
    </location>
</feature>
<feature type="compositionally biased region" description="Polar residues" evidence="3">
    <location>
        <begin position="198"/>
        <end position="214"/>
    </location>
</feature>
<dbReference type="Gene3D" id="3.80.10.10">
    <property type="entry name" value="Ribonuclease Inhibitor"/>
    <property type="match status" value="3"/>
</dbReference>